<keyword evidence="3" id="KW-0449">Lipoprotein</keyword>
<keyword evidence="5" id="KW-0472">Membrane</keyword>
<feature type="chain" id="PRO_5028183460" description="X8 domain-containing protein" evidence="8">
    <location>
        <begin position="29"/>
        <end position="168"/>
    </location>
</feature>
<comment type="subcellular location">
    <subcellularLocation>
        <location evidence="1">Cell membrane</location>
        <topology evidence="1">Lipid-anchor</topology>
        <topology evidence="1">GPI-anchor</topology>
    </subcellularLocation>
</comment>
<dbReference type="Pfam" id="PF07983">
    <property type="entry name" value="X8"/>
    <property type="match status" value="1"/>
</dbReference>
<dbReference type="FunFam" id="1.20.58.1040:FF:000001">
    <property type="entry name" value="Glucan endo-1,3-beta-glucosidase 4"/>
    <property type="match status" value="1"/>
</dbReference>
<evidence type="ECO:0000256" key="6">
    <source>
        <dbReference type="ARBA" id="ARBA00023157"/>
    </source>
</evidence>
<keyword evidence="6" id="KW-1015">Disulfide bond</keyword>
<sequence length="168" mass="18386">MATATTHNPLPPLLLLLLLLITTTTTAAASGSSSETGELWCVAKNNAEDAALQAALDWACGPGGADCRPIQPGGACYEPDDIQSLASFAFNDYFLRSPRPDASTCDFSGTAALTSLNPGHGSCIFPSRFVPSLFFCFLRNFIRKKWKFYWKERGIGPVQRRFKWRSTD</sequence>
<evidence type="ECO:0000256" key="7">
    <source>
        <dbReference type="ARBA" id="ARBA00023180"/>
    </source>
</evidence>
<dbReference type="PANTHER" id="PTHR31044:SF33">
    <property type="entry name" value="PLASMODESMATA CALLOSE-BINDING PROTEIN 5"/>
    <property type="match status" value="1"/>
</dbReference>
<keyword evidence="4 8" id="KW-0732">Signal</keyword>
<dbReference type="SMART" id="SM00768">
    <property type="entry name" value="X8"/>
    <property type="match status" value="1"/>
</dbReference>
<dbReference type="InterPro" id="IPR012946">
    <property type="entry name" value="X8"/>
</dbReference>
<evidence type="ECO:0000313" key="10">
    <source>
        <dbReference type="EMBL" id="CAD1842275.1"/>
    </source>
</evidence>
<protein>
    <recommendedName>
        <fullName evidence="9">X8 domain-containing protein</fullName>
    </recommendedName>
</protein>
<keyword evidence="2" id="KW-1003">Cell membrane</keyword>
<reference evidence="10" key="1">
    <citation type="submission" date="2020-07" db="EMBL/GenBank/DDBJ databases">
        <authorList>
            <person name="Lin J."/>
        </authorList>
    </citation>
    <scope>NUCLEOTIDE SEQUENCE</scope>
</reference>
<evidence type="ECO:0000256" key="3">
    <source>
        <dbReference type="ARBA" id="ARBA00022622"/>
    </source>
</evidence>
<dbReference type="Gene3D" id="1.20.58.1040">
    <property type="match status" value="1"/>
</dbReference>
<accession>A0A6V7QHG1</accession>
<name>A0A6V7QHG1_ANACO</name>
<dbReference type="EMBL" id="LR862135">
    <property type="protein sequence ID" value="CAD1842275.1"/>
    <property type="molecule type" value="Genomic_DNA"/>
</dbReference>
<evidence type="ECO:0000256" key="4">
    <source>
        <dbReference type="ARBA" id="ARBA00022729"/>
    </source>
</evidence>
<dbReference type="GO" id="GO:0005886">
    <property type="term" value="C:plasma membrane"/>
    <property type="evidence" value="ECO:0007669"/>
    <property type="project" value="UniProtKB-SubCell"/>
</dbReference>
<dbReference type="PANTHER" id="PTHR31044">
    <property type="entry name" value="BETA-1,3 GLUCANASE"/>
    <property type="match status" value="1"/>
</dbReference>
<evidence type="ECO:0000259" key="9">
    <source>
        <dbReference type="SMART" id="SM00768"/>
    </source>
</evidence>
<organism evidence="10">
    <name type="scientific">Ananas comosus var. bracteatus</name>
    <name type="common">red pineapple</name>
    <dbReference type="NCBI Taxonomy" id="296719"/>
    <lineage>
        <taxon>Eukaryota</taxon>
        <taxon>Viridiplantae</taxon>
        <taxon>Streptophyta</taxon>
        <taxon>Embryophyta</taxon>
        <taxon>Tracheophyta</taxon>
        <taxon>Spermatophyta</taxon>
        <taxon>Magnoliopsida</taxon>
        <taxon>Liliopsida</taxon>
        <taxon>Poales</taxon>
        <taxon>Bromeliaceae</taxon>
        <taxon>Bromelioideae</taxon>
        <taxon>Ananas</taxon>
    </lineage>
</organism>
<keyword evidence="7" id="KW-0325">Glycoprotein</keyword>
<dbReference type="GO" id="GO:0009506">
    <property type="term" value="C:plasmodesma"/>
    <property type="evidence" value="ECO:0007669"/>
    <property type="project" value="UniProtKB-ARBA"/>
</dbReference>
<keyword evidence="3" id="KW-0336">GPI-anchor</keyword>
<dbReference type="AlphaFoldDB" id="A0A6V7QHG1"/>
<dbReference type="InterPro" id="IPR044788">
    <property type="entry name" value="X8_dom_prot"/>
</dbReference>
<evidence type="ECO:0000256" key="2">
    <source>
        <dbReference type="ARBA" id="ARBA00022475"/>
    </source>
</evidence>
<evidence type="ECO:0000256" key="5">
    <source>
        <dbReference type="ARBA" id="ARBA00023136"/>
    </source>
</evidence>
<gene>
    <name evidence="10" type="ORF">CB5_LOCUS25486</name>
</gene>
<feature type="domain" description="X8" evidence="9">
    <location>
        <begin position="39"/>
        <end position="125"/>
    </location>
</feature>
<feature type="signal peptide" evidence="8">
    <location>
        <begin position="1"/>
        <end position="28"/>
    </location>
</feature>
<proteinExistence type="predicted"/>
<dbReference type="GO" id="GO:0098552">
    <property type="term" value="C:side of membrane"/>
    <property type="evidence" value="ECO:0007669"/>
    <property type="project" value="UniProtKB-KW"/>
</dbReference>
<evidence type="ECO:0000256" key="8">
    <source>
        <dbReference type="SAM" id="SignalP"/>
    </source>
</evidence>
<evidence type="ECO:0000256" key="1">
    <source>
        <dbReference type="ARBA" id="ARBA00004609"/>
    </source>
</evidence>